<comment type="similarity">
    <text evidence="3">Belongs to the bacterial flagellin family.</text>
</comment>
<keyword evidence="6" id="KW-0966">Cell projection</keyword>
<evidence type="ECO:0000313" key="6">
    <source>
        <dbReference type="EMBL" id="AEH62959.1"/>
    </source>
</evidence>
<accession>A0A0H3G2N7</accession>
<feature type="domain" description="Flagellin N-terminal" evidence="5">
    <location>
        <begin position="12"/>
        <end position="136"/>
    </location>
</feature>
<dbReference type="EMBL" id="CP002850">
    <property type="protein sequence ID" value="AEH62959.1"/>
    <property type="molecule type" value="Genomic_DNA"/>
</dbReference>
<dbReference type="Pfam" id="PF00669">
    <property type="entry name" value="Flagellin_N"/>
    <property type="match status" value="1"/>
</dbReference>
<keyword evidence="4" id="KW-0975">Bacterial flagellum</keyword>
<protein>
    <submittedName>
        <fullName evidence="6">Flagellin domain protein</fullName>
    </submittedName>
</protein>
<dbReference type="SUPFAM" id="SSF64518">
    <property type="entry name" value="Phase 1 flagellin"/>
    <property type="match status" value="1"/>
</dbReference>
<keyword evidence="6" id="KW-0282">Flagellum</keyword>
<comment type="subcellular location">
    <subcellularLocation>
        <location evidence="1">Bacterial flagellum</location>
    </subcellularLocation>
    <subcellularLocation>
        <location evidence="2">Secreted</location>
    </subcellularLocation>
</comment>
<proteinExistence type="inferred from homology"/>
<sequence length="285" mass="30348">MTTMFGINSSISSMLSTDSAIASYQNQVNTKKKIQQPSDDPVASQQIDTLRRSLSGNTAYQKNVSTATAVSDQSNAALSDISTQLSSIQNKLQQAMNGTSSSSTRDILAKEISTATDQIDSYKTTTDTNGNSLFPANSSQLITYPIGDSRSVAATLTQSQVFNFTASSGSSAGSTVDLSTLLQNTQTAIKNNDSSAMGDALNQIQDAISHMSDAQGQQSVLATQISDQDNRLANQALTMKTTKSSYEEVDYKEVLPEIVASQTQLEAQQDVFSVVAKSSLFDKLG</sequence>
<evidence type="ECO:0000256" key="2">
    <source>
        <dbReference type="ARBA" id="ARBA00004613"/>
    </source>
</evidence>
<dbReference type="Gene3D" id="1.20.1330.10">
    <property type="entry name" value="f41 fragment of flagellin, N-terminal domain"/>
    <property type="match status" value="1"/>
</dbReference>
<dbReference type="KEGG" id="zmm:Zmob_1128"/>
<evidence type="ECO:0000313" key="7">
    <source>
        <dbReference type="Proteomes" id="UP000001494"/>
    </source>
</evidence>
<dbReference type="Proteomes" id="UP000001494">
    <property type="component" value="Chromosome"/>
</dbReference>
<dbReference type="PANTHER" id="PTHR42792:SF1">
    <property type="entry name" value="FLAGELLAR HOOK-ASSOCIATED PROTEIN 3"/>
    <property type="match status" value="1"/>
</dbReference>
<dbReference type="HOGENOM" id="CLU_976453_0_0_5"/>
<dbReference type="InterPro" id="IPR001029">
    <property type="entry name" value="Flagellin_N"/>
</dbReference>
<evidence type="ECO:0000256" key="3">
    <source>
        <dbReference type="ARBA" id="ARBA00005709"/>
    </source>
</evidence>
<reference evidence="6 7" key="1">
    <citation type="journal article" date="2011" name="J. Bacteriol.">
        <title>Genome sequence of the ethanol-producing Zymomonas mobilis subsp. mobilis lectotype strain ATCC 10988.</title>
        <authorList>
            <person name="Pappas K.M."/>
            <person name="Kouvelis V.N."/>
            <person name="Saunders E."/>
            <person name="Brettin T.S."/>
            <person name="Bruce D."/>
            <person name="Detter C."/>
            <person name="Balakireva M."/>
            <person name="Han C.S."/>
            <person name="Savvakis G."/>
            <person name="Kyrpides N.C."/>
            <person name="Typas M.A."/>
        </authorList>
    </citation>
    <scope>NUCLEOTIDE SEQUENCE [LARGE SCALE GENOMIC DNA]</scope>
    <source>
        <strain evidence="7">ATCC 10988 / DSM 424 / CCUG 17860 / LMG 404 / NCIMB 8938 / NRRL B-806 / ZM1</strain>
    </source>
</reference>
<dbReference type="InterPro" id="IPR001492">
    <property type="entry name" value="Flagellin"/>
</dbReference>
<dbReference type="eggNOG" id="COG1344">
    <property type="taxonomic scope" value="Bacteria"/>
</dbReference>
<dbReference type="PANTHER" id="PTHR42792">
    <property type="entry name" value="FLAGELLIN"/>
    <property type="match status" value="1"/>
</dbReference>
<dbReference type="RefSeq" id="WP_014500883.1">
    <property type="nucleotide sequence ID" value="NC_017262.1"/>
</dbReference>
<dbReference type="AlphaFoldDB" id="A0A0H3G2N7"/>
<dbReference type="GO" id="GO:0005198">
    <property type="term" value="F:structural molecule activity"/>
    <property type="evidence" value="ECO:0007669"/>
    <property type="project" value="InterPro"/>
</dbReference>
<evidence type="ECO:0000256" key="1">
    <source>
        <dbReference type="ARBA" id="ARBA00004365"/>
    </source>
</evidence>
<evidence type="ECO:0000259" key="5">
    <source>
        <dbReference type="Pfam" id="PF00669"/>
    </source>
</evidence>
<evidence type="ECO:0000256" key="4">
    <source>
        <dbReference type="ARBA" id="ARBA00023143"/>
    </source>
</evidence>
<organism evidence="6 7">
    <name type="scientific">Zymomonas mobilis subsp. mobilis (strain ATCC 10988 / DSM 424 / LMG 404 / NCIMB 8938 / NRRL B-806 / ZM1)</name>
    <dbReference type="NCBI Taxonomy" id="555217"/>
    <lineage>
        <taxon>Bacteria</taxon>
        <taxon>Pseudomonadati</taxon>
        <taxon>Pseudomonadota</taxon>
        <taxon>Alphaproteobacteria</taxon>
        <taxon>Sphingomonadales</taxon>
        <taxon>Zymomonadaceae</taxon>
        <taxon>Zymomonas</taxon>
    </lineage>
</organism>
<dbReference type="GO" id="GO:0005576">
    <property type="term" value="C:extracellular region"/>
    <property type="evidence" value="ECO:0007669"/>
    <property type="project" value="UniProtKB-SubCell"/>
</dbReference>
<name>A0A0H3G2N7_ZYMMA</name>
<keyword evidence="6" id="KW-0969">Cilium</keyword>
<gene>
    <name evidence="6" type="ordered locus">Zmob_1128</name>
</gene>
<dbReference type="GO" id="GO:0009288">
    <property type="term" value="C:bacterial-type flagellum"/>
    <property type="evidence" value="ECO:0007669"/>
    <property type="project" value="UniProtKB-SubCell"/>
</dbReference>
<dbReference type="OrthoDB" id="7597081at2"/>